<dbReference type="SMART" id="SM00842">
    <property type="entry name" value="FtsA"/>
    <property type="match status" value="1"/>
</dbReference>
<dbReference type="InterPro" id="IPR005883">
    <property type="entry name" value="PilM"/>
</dbReference>
<dbReference type="InterPro" id="IPR043129">
    <property type="entry name" value="ATPase_NBD"/>
</dbReference>
<dbReference type="CDD" id="cd24049">
    <property type="entry name" value="ASKHA_NBD_PilM"/>
    <property type="match status" value="1"/>
</dbReference>
<dbReference type="Gene3D" id="3.30.420.40">
    <property type="match status" value="2"/>
</dbReference>
<gene>
    <name evidence="2" type="ordered locus">Trad_1334</name>
</gene>
<dbReference type="Gene3D" id="3.30.1490.300">
    <property type="match status" value="1"/>
</dbReference>
<dbReference type="GO" id="GO:0051301">
    <property type="term" value="P:cell division"/>
    <property type="evidence" value="ECO:0007669"/>
    <property type="project" value="InterPro"/>
</dbReference>
<dbReference type="InterPro" id="IPR050696">
    <property type="entry name" value="FtsA/MreB"/>
</dbReference>
<dbReference type="OrthoDB" id="9765023at2"/>
<evidence type="ECO:0000313" key="2">
    <source>
        <dbReference type="EMBL" id="ADI14456.1"/>
    </source>
</evidence>
<dbReference type="PANTHER" id="PTHR32432:SF3">
    <property type="entry name" value="ETHANOLAMINE UTILIZATION PROTEIN EUTJ"/>
    <property type="match status" value="1"/>
</dbReference>
<dbReference type="PANTHER" id="PTHR32432">
    <property type="entry name" value="CELL DIVISION PROTEIN FTSA-RELATED"/>
    <property type="match status" value="1"/>
</dbReference>
<reference evidence="2 3" key="2">
    <citation type="journal article" date="2011" name="Stand. Genomic Sci.">
        <title>Complete genome sequence of Truepera radiovictrix type strain (RQ-24).</title>
        <authorList>
            <person name="Ivanova N."/>
            <person name="Rohde C."/>
            <person name="Munk C."/>
            <person name="Nolan M."/>
            <person name="Lucas S."/>
            <person name="Del Rio T.G."/>
            <person name="Tice H."/>
            <person name="Deshpande S."/>
            <person name="Cheng J.F."/>
            <person name="Tapia R."/>
            <person name="Han C."/>
            <person name="Goodwin L."/>
            <person name="Pitluck S."/>
            <person name="Liolios K."/>
            <person name="Mavromatis K."/>
            <person name="Mikhailova N."/>
            <person name="Pati A."/>
            <person name="Chen A."/>
            <person name="Palaniappan K."/>
            <person name="Land M."/>
            <person name="Hauser L."/>
            <person name="Chang Y.J."/>
            <person name="Jeffries C.D."/>
            <person name="Brambilla E."/>
            <person name="Rohde M."/>
            <person name="Goker M."/>
            <person name="Tindall B.J."/>
            <person name="Woyke T."/>
            <person name="Bristow J."/>
            <person name="Eisen J.A."/>
            <person name="Markowitz V."/>
            <person name="Hugenholtz P."/>
            <person name="Kyrpides N.C."/>
            <person name="Klenk H.P."/>
            <person name="Lapidus A."/>
        </authorList>
    </citation>
    <scope>NUCLEOTIDE SEQUENCE [LARGE SCALE GENOMIC DNA]</scope>
    <source>
        <strain evidence="3">DSM 17093 / CIP 108686 / LMG 22925 / RQ-24</strain>
    </source>
</reference>
<feature type="domain" description="SHS2" evidence="1">
    <location>
        <begin position="23"/>
        <end position="190"/>
    </location>
</feature>
<name>D7CWU8_TRURR</name>
<dbReference type="RefSeq" id="WP_013177826.1">
    <property type="nucleotide sequence ID" value="NC_014221.1"/>
</dbReference>
<reference evidence="3" key="1">
    <citation type="submission" date="2010-05" db="EMBL/GenBank/DDBJ databases">
        <title>The complete genome of Truepera radiovictris DSM 17093.</title>
        <authorList>
            <consortium name="US DOE Joint Genome Institute (JGI-PGF)"/>
            <person name="Lucas S."/>
            <person name="Copeland A."/>
            <person name="Lapidus A."/>
            <person name="Glavina del Rio T."/>
            <person name="Dalin E."/>
            <person name="Tice H."/>
            <person name="Bruce D."/>
            <person name="Goodwin L."/>
            <person name="Pitluck S."/>
            <person name="Kyrpides N."/>
            <person name="Mavromatis K."/>
            <person name="Ovchinnikova G."/>
            <person name="Munk A.C."/>
            <person name="Detter J.C."/>
            <person name="Han C."/>
            <person name="Tapia R."/>
            <person name="Land M."/>
            <person name="Hauser L."/>
            <person name="Markowitz V."/>
            <person name="Cheng J.-F."/>
            <person name="Hugenholtz P."/>
            <person name="Woyke T."/>
            <person name="Wu D."/>
            <person name="Tindall B."/>
            <person name="Pomrenke H.G."/>
            <person name="Brambilla E."/>
            <person name="Klenk H.-P."/>
            <person name="Eisen J.A."/>
        </authorList>
    </citation>
    <scope>NUCLEOTIDE SEQUENCE [LARGE SCALE GENOMIC DNA]</scope>
    <source>
        <strain evidence="3">DSM 17093 / CIP 108686 / LMG 22925 / RQ-24</strain>
    </source>
</reference>
<keyword evidence="3" id="KW-1185">Reference proteome</keyword>
<dbReference type="Proteomes" id="UP000000379">
    <property type="component" value="Chromosome"/>
</dbReference>
<dbReference type="HOGENOM" id="CLU_050686_0_2_0"/>
<protein>
    <submittedName>
        <fullName evidence="2">Type IV pilus assembly protein PilM</fullName>
    </submittedName>
</protein>
<proteinExistence type="predicted"/>
<dbReference type="EMBL" id="CP002049">
    <property type="protein sequence ID" value="ADI14456.1"/>
    <property type="molecule type" value="Genomic_DNA"/>
</dbReference>
<dbReference type="SUPFAM" id="SSF53067">
    <property type="entry name" value="Actin-like ATPase domain"/>
    <property type="match status" value="2"/>
</dbReference>
<sequence>MVTPATRTRRVPFARLLARRHLAVGLEVGTSALKVVALRPGTPPTLQHLGVRPMPPGVIHDDGILDEAALKGELQTLFEAAGVRQRSVVTAVSNRLAITRNLQLPKMPLKDLQKAIPWEAERYIPFPIDDVAFDYFILDHPDDVPDGGEIEVVVAATRLDLVTQLAHALRGAGLEPVVLDIKPFALLRALKGSLLGERLNRSTLVGDAYTEDDEIGVVVEVAASSSTITLVRGERVLMNRNLGVAGDDFTTALQRAFGLDFDSAEALKLRYGGALPPGTGGVSPEAAAPAPPGAPSPERVYEALRPVVAELTTEIRRSLEFFRVQSGDAHISRLLLAGGGAKLHGLPAALGRTLSLRVELGDPWLTVSPGEHGDAHALKDLGPEFGVPLGLALRGVSGP</sequence>
<dbReference type="AlphaFoldDB" id="D7CWU8"/>
<dbReference type="KEGG" id="tra:Trad_1334"/>
<evidence type="ECO:0000313" key="3">
    <source>
        <dbReference type="Proteomes" id="UP000000379"/>
    </source>
</evidence>
<organism evidence="2 3">
    <name type="scientific">Truepera radiovictrix (strain DSM 17093 / CIP 108686 / LMG 22925 / RQ-24)</name>
    <dbReference type="NCBI Taxonomy" id="649638"/>
    <lineage>
        <taxon>Bacteria</taxon>
        <taxon>Thermotogati</taxon>
        <taxon>Deinococcota</taxon>
        <taxon>Deinococci</taxon>
        <taxon>Trueperales</taxon>
        <taxon>Trueperaceae</taxon>
        <taxon>Truepera</taxon>
    </lineage>
</organism>
<dbReference type="eggNOG" id="COG4972">
    <property type="taxonomic scope" value="Bacteria"/>
</dbReference>
<dbReference type="STRING" id="649638.Trad_1334"/>
<evidence type="ECO:0000259" key="1">
    <source>
        <dbReference type="SMART" id="SM00842"/>
    </source>
</evidence>
<dbReference type="Pfam" id="PF11104">
    <property type="entry name" value="PilM_2"/>
    <property type="match status" value="2"/>
</dbReference>
<accession>D7CWU8</accession>
<dbReference type="NCBIfam" id="TIGR01175">
    <property type="entry name" value="pilM"/>
    <property type="match status" value="1"/>
</dbReference>
<dbReference type="PIRSF" id="PIRSF019169">
    <property type="entry name" value="PilM"/>
    <property type="match status" value="1"/>
</dbReference>
<dbReference type="InterPro" id="IPR003494">
    <property type="entry name" value="SHS2_FtsA"/>
</dbReference>